<name>A0A0M9VHC6_9FLAO</name>
<comment type="caution">
    <text evidence="1">The sequence shown here is derived from an EMBL/GenBank/DDBJ whole genome shotgun (WGS) entry which is preliminary data.</text>
</comment>
<keyword evidence="2" id="KW-1185">Reference proteome</keyword>
<dbReference type="EMBL" id="LIYD01000005">
    <property type="protein sequence ID" value="KOS05400.1"/>
    <property type="molecule type" value="Genomic_DNA"/>
</dbReference>
<proteinExistence type="predicted"/>
<evidence type="ECO:0000313" key="1">
    <source>
        <dbReference type="EMBL" id="KOS05400.1"/>
    </source>
</evidence>
<organism evidence="1 2">
    <name type="scientific">Flavobacterium akiainvivens</name>
    <dbReference type="NCBI Taxonomy" id="1202724"/>
    <lineage>
        <taxon>Bacteria</taxon>
        <taxon>Pseudomonadati</taxon>
        <taxon>Bacteroidota</taxon>
        <taxon>Flavobacteriia</taxon>
        <taxon>Flavobacteriales</taxon>
        <taxon>Flavobacteriaceae</taxon>
        <taxon>Flavobacterium</taxon>
    </lineage>
</organism>
<sequence length="116" mass="12776">MILGFMLSPVNTFACNNHNTVRYKHKSCGIGGNETIKKCCNTKATHSHNCNNHKHGKCGGACCQCITSGMFKFLPLVVSVPQTFLLLPDAKKERFSYSELFVNADSKGLRLPPKIS</sequence>
<dbReference type="STRING" id="1202724.AM493_04640"/>
<protein>
    <submittedName>
        <fullName evidence="1">Uncharacterized protein</fullName>
    </submittedName>
</protein>
<gene>
    <name evidence="1" type="ORF">AM493_04640</name>
</gene>
<accession>A0A0M9VHC6</accession>
<dbReference type="PATRIC" id="fig|1202724.3.peg.961"/>
<evidence type="ECO:0000313" key="2">
    <source>
        <dbReference type="Proteomes" id="UP000037755"/>
    </source>
</evidence>
<dbReference type="AlphaFoldDB" id="A0A0M9VHC6"/>
<reference evidence="1 2" key="1">
    <citation type="submission" date="2015-08" db="EMBL/GenBank/DDBJ databases">
        <title>Whole genome sequence of Flavobacterium akiainvivens IK-1T, from decaying Wikstroemia oahuensis, an endemic Hawaiian shrub.</title>
        <authorList>
            <person name="Wan X."/>
            <person name="Hou S."/>
            <person name="Saito J."/>
            <person name="Donachie S."/>
        </authorList>
    </citation>
    <scope>NUCLEOTIDE SEQUENCE [LARGE SCALE GENOMIC DNA]</scope>
    <source>
        <strain evidence="1 2">IK-1</strain>
    </source>
</reference>
<dbReference type="Proteomes" id="UP000037755">
    <property type="component" value="Unassembled WGS sequence"/>
</dbReference>